<organism evidence="4 5">
    <name type="scientific">Mycetocola zhadangensis</name>
    <dbReference type="NCBI Taxonomy" id="1164595"/>
    <lineage>
        <taxon>Bacteria</taxon>
        <taxon>Bacillati</taxon>
        <taxon>Actinomycetota</taxon>
        <taxon>Actinomycetes</taxon>
        <taxon>Micrococcales</taxon>
        <taxon>Microbacteriaceae</taxon>
        <taxon>Mycetocola</taxon>
    </lineage>
</organism>
<dbReference type="Pfam" id="PF01841">
    <property type="entry name" value="Transglut_core"/>
    <property type="match status" value="1"/>
</dbReference>
<reference evidence="4 5" key="1">
    <citation type="submission" date="2018-10" db="EMBL/GenBank/DDBJ databases">
        <authorList>
            <person name="Li J."/>
        </authorList>
    </citation>
    <scope>NUCLEOTIDE SEQUENCE [LARGE SCALE GENOMIC DNA]</scope>
    <source>
        <strain evidence="4 5">ZD1-4</strain>
    </source>
</reference>
<dbReference type="PANTHER" id="PTHR42736:SF1">
    <property type="entry name" value="PROTEIN-GLUTAMINE GAMMA-GLUTAMYLTRANSFERASE"/>
    <property type="match status" value="1"/>
</dbReference>
<feature type="transmembrane region" description="Helical" evidence="2">
    <location>
        <begin position="38"/>
        <end position="57"/>
    </location>
</feature>
<keyword evidence="2" id="KW-1133">Transmembrane helix</keyword>
<dbReference type="RefSeq" id="WP_121659846.1">
    <property type="nucleotide sequence ID" value="NZ_BMEK01000003.1"/>
</dbReference>
<feature type="compositionally biased region" description="Low complexity" evidence="1">
    <location>
        <begin position="580"/>
        <end position="590"/>
    </location>
</feature>
<accession>A0A3L7IYP2</accession>
<dbReference type="AlphaFoldDB" id="A0A3L7IYP2"/>
<evidence type="ECO:0000256" key="1">
    <source>
        <dbReference type="SAM" id="MobiDB-lite"/>
    </source>
</evidence>
<feature type="transmembrane region" description="Helical" evidence="2">
    <location>
        <begin position="12"/>
        <end position="32"/>
    </location>
</feature>
<evidence type="ECO:0000259" key="3">
    <source>
        <dbReference type="SMART" id="SM00460"/>
    </source>
</evidence>
<dbReference type="InterPro" id="IPR052901">
    <property type="entry name" value="Bact_TGase-like"/>
</dbReference>
<dbReference type="Gene3D" id="3.10.620.30">
    <property type="match status" value="1"/>
</dbReference>
<evidence type="ECO:0000313" key="4">
    <source>
        <dbReference type="EMBL" id="RLQ82541.1"/>
    </source>
</evidence>
<keyword evidence="2" id="KW-0472">Membrane</keyword>
<name>A0A3L7IYP2_9MICO</name>
<feature type="compositionally biased region" description="Basic and acidic residues" evidence="1">
    <location>
        <begin position="568"/>
        <end position="579"/>
    </location>
</feature>
<feature type="transmembrane region" description="Helical" evidence="2">
    <location>
        <begin position="175"/>
        <end position="194"/>
    </location>
</feature>
<feature type="transmembrane region" description="Helical" evidence="2">
    <location>
        <begin position="223"/>
        <end position="248"/>
    </location>
</feature>
<dbReference type="SMART" id="SM00460">
    <property type="entry name" value="TGc"/>
    <property type="match status" value="1"/>
</dbReference>
<protein>
    <submittedName>
        <fullName evidence="4">Transglutaminase domain-containing protein</fullName>
    </submittedName>
</protein>
<dbReference type="SUPFAM" id="SSF54001">
    <property type="entry name" value="Cysteine proteinases"/>
    <property type="match status" value="1"/>
</dbReference>
<feature type="transmembrane region" description="Helical" evidence="2">
    <location>
        <begin position="126"/>
        <end position="145"/>
    </location>
</feature>
<dbReference type="InterPro" id="IPR021878">
    <property type="entry name" value="TgpA_N"/>
</dbReference>
<gene>
    <name evidence="4" type="ORF">D9V28_11240</name>
</gene>
<dbReference type="Proteomes" id="UP000282460">
    <property type="component" value="Unassembled WGS sequence"/>
</dbReference>
<evidence type="ECO:0000313" key="5">
    <source>
        <dbReference type="Proteomes" id="UP000282460"/>
    </source>
</evidence>
<feature type="transmembrane region" description="Helical" evidence="2">
    <location>
        <begin position="152"/>
        <end position="169"/>
    </location>
</feature>
<dbReference type="EMBL" id="RCWJ01000003">
    <property type="protein sequence ID" value="RLQ82541.1"/>
    <property type="molecule type" value="Genomic_DNA"/>
</dbReference>
<dbReference type="Pfam" id="PF11992">
    <property type="entry name" value="TgpA_N"/>
    <property type="match status" value="1"/>
</dbReference>
<feature type="transmembrane region" description="Helical" evidence="2">
    <location>
        <begin position="617"/>
        <end position="650"/>
    </location>
</feature>
<dbReference type="OrthoDB" id="3651060at2"/>
<dbReference type="InterPro" id="IPR038765">
    <property type="entry name" value="Papain-like_cys_pep_sf"/>
</dbReference>
<keyword evidence="2" id="KW-0812">Transmembrane</keyword>
<feature type="region of interest" description="Disordered" evidence="1">
    <location>
        <begin position="563"/>
        <end position="605"/>
    </location>
</feature>
<dbReference type="PANTHER" id="PTHR42736">
    <property type="entry name" value="PROTEIN-GLUTAMINE GAMMA-GLUTAMYLTRANSFERASE"/>
    <property type="match status" value="1"/>
</dbReference>
<keyword evidence="5" id="KW-1185">Reference proteome</keyword>
<comment type="caution">
    <text evidence="4">The sequence shown here is derived from an EMBL/GenBank/DDBJ whole genome shotgun (WGS) entry which is preliminary data.</text>
</comment>
<dbReference type="InterPro" id="IPR002931">
    <property type="entry name" value="Transglutaminase-like"/>
</dbReference>
<sequence length="765" mass="82343">MNERTDATRFVIWNALFTILAVGVASALWWPIYQVSQFVILTVAAMVLGVLIAILGWRLRLPGFALLGITIGVYLVVGVPLALPDAALFGVLPTGPGLLDLITGTAESWKQLVTILLPVGAYQSLLIPPLVSILCITVITLSIALRTRRPEMAVVWPMLLAVLGIAFGPEIGWQSIALGLAVPVVALVWLVWLGRSRHRARQRRHANTLASVSPSRRERHRAAVVSVVSATLIVAVATCGGAVMASVVPASADRQVIRSHIEQPFNPRAYPSPLSGFRSFHLPDAAAEEMLTVSGLPADGRLRLATLDVYDGVVYTVGTEEISAESGTFVRVPYRLDQQASGQLVSLDVTISGYSGIWLPGAGHLRSIDFDGPNASELADSFFYNDVTGSSAVVNGLADGDSYRMNSVVAETPSVEELADVRPGSASAAPPVDLPGVMSERLDLYTDGVTGAGERLVAMLDGLKSDGYISHGVGENEPTSLSGHGMDRITALFTERPMVGDEEQYAVAAALMARELGFPSRVVMGFLPTPNPSTGTATVLSNDISAWIEVQADDGTWLTVDTTPPLREIPEKELDEPTKVSRPQSVVQPPVEEEEPDTEQLPADDTVDNDDQPLDPLLALLLLVAQILGWSLLALAVLASPFLAVMAAKARRRVLRRSRRTPAERIRAGWQEFQDSAVDYGIEPPPSATRREVASTVGGKRAFALASVADRATFSTERPSNEDADRVWVAVDDLRKSLGSKRTRRERLRAATSLRSLGIRPRRSK</sequence>
<evidence type="ECO:0000256" key="2">
    <source>
        <dbReference type="SAM" id="Phobius"/>
    </source>
</evidence>
<proteinExistence type="predicted"/>
<feature type="transmembrane region" description="Helical" evidence="2">
    <location>
        <begin position="64"/>
        <end position="83"/>
    </location>
</feature>
<feature type="domain" description="Transglutaminase-like" evidence="3">
    <location>
        <begin position="494"/>
        <end position="564"/>
    </location>
</feature>